<dbReference type="EMBL" id="CAJNOQ010028601">
    <property type="protein sequence ID" value="CAF1562863.1"/>
    <property type="molecule type" value="Genomic_DNA"/>
</dbReference>
<feature type="non-terminal residue" evidence="1">
    <location>
        <position position="55"/>
    </location>
</feature>
<dbReference type="EMBL" id="CAJOBC010094366">
    <property type="protein sequence ID" value="CAF4424466.1"/>
    <property type="molecule type" value="Genomic_DNA"/>
</dbReference>
<dbReference type="Proteomes" id="UP000663829">
    <property type="component" value="Unassembled WGS sequence"/>
</dbReference>
<dbReference type="AlphaFoldDB" id="A0A815XXR9"/>
<evidence type="ECO:0000313" key="1">
    <source>
        <dbReference type="EMBL" id="CAF1562863.1"/>
    </source>
</evidence>
<evidence type="ECO:0000313" key="3">
    <source>
        <dbReference type="Proteomes" id="UP000663829"/>
    </source>
</evidence>
<keyword evidence="3" id="KW-1185">Reference proteome</keyword>
<proteinExistence type="predicted"/>
<sequence>MISGTDIINQHQTKWTYVITTNELQEVQQLMSNKLKNERKRTIYDDACSPRDWLR</sequence>
<reference evidence="1" key="1">
    <citation type="submission" date="2021-02" db="EMBL/GenBank/DDBJ databases">
        <authorList>
            <person name="Nowell W R."/>
        </authorList>
    </citation>
    <scope>NUCLEOTIDE SEQUENCE</scope>
</reference>
<gene>
    <name evidence="1" type="ORF">GPM918_LOCUS39877</name>
    <name evidence="2" type="ORF">SRO942_LOCUS40784</name>
</gene>
<organism evidence="1 3">
    <name type="scientific">Didymodactylos carnosus</name>
    <dbReference type="NCBI Taxonomy" id="1234261"/>
    <lineage>
        <taxon>Eukaryota</taxon>
        <taxon>Metazoa</taxon>
        <taxon>Spiralia</taxon>
        <taxon>Gnathifera</taxon>
        <taxon>Rotifera</taxon>
        <taxon>Eurotatoria</taxon>
        <taxon>Bdelloidea</taxon>
        <taxon>Philodinida</taxon>
        <taxon>Philodinidae</taxon>
        <taxon>Didymodactylos</taxon>
    </lineage>
</organism>
<evidence type="ECO:0000313" key="2">
    <source>
        <dbReference type="EMBL" id="CAF4424466.1"/>
    </source>
</evidence>
<name>A0A815XXR9_9BILA</name>
<protein>
    <submittedName>
        <fullName evidence="1">Uncharacterized protein</fullName>
    </submittedName>
</protein>
<accession>A0A815XXR9</accession>
<comment type="caution">
    <text evidence="1">The sequence shown here is derived from an EMBL/GenBank/DDBJ whole genome shotgun (WGS) entry which is preliminary data.</text>
</comment>
<dbReference type="Proteomes" id="UP000681722">
    <property type="component" value="Unassembled WGS sequence"/>
</dbReference>